<evidence type="ECO:0000313" key="3">
    <source>
        <dbReference type="Proteomes" id="UP001200145"/>
    </source>
</evidence>
<dbReference type="Proteomes" id="UP001200145">
    <property type="component" value="Unassembled WGS sequence"/>
</dbReference>
<reference evidence="2 3" key="1">
    <citation type="submission" date="2022-01" db="EMBL/GenBank/DDBJ databases">
        <title>Flavihumibacter sp. nov., isolated from sediment of a river.</title>
        <authorList>
            <person name="Liu H."/>
        </authorList>
    </citation>
    <scope>NUCLEOTIDE SEQUENCE [LARGE SCALE GENOMIC DNA]</scope>
    <source>
        <strain evidence="2 3">RY-1</strain>
    </source>
</reference>
<dbReference type="PANTHER" id="PTHR37981:SF1">
    <property type="entry name" value="SGNH HYDROLASE-TYPE ESTERASE DOMAIN-CONTAINING PROTEIN"/>
    <property type="match status" value="1"/>
</dbReference>
<dbReference type="RefSeq" id="WP_234864692.1">
    <property type="nucleotide sequence ID" value="NZ_JAKEVY010000001.1"/>
</dbReference>
<dbReference type="InterPro" id="IPR036514">
    <property type="entry name" value="SGNH_hydro_sf"/>
</dbReference>
<keyword evidence="1" id="KW-0732">Signal</keyword>
<feature type="signal peptide" evidence="1">
    <location>
        <begin position="1"/>
        <end position="20"/>
    </location>
</feature>
<accession>A0ABS9BFW4</accession>
<evidence type="ECO:0000256" key="1">
    <source>
        <dbReference type="SAM" id="SignalP"/>
    </source>
</evidence>
<feature type="chain" id="PRO_5045365705" description="GDSL-like lipase/acylhydrolase family protein" evidence="1">
    <location>
        <begin position="21"/>
        <end position="519"/>
    </location>
</feature>
<name>A0ABS9BFW4_9BACT</name>
<sequence length="519" mass="57089">MKKTNVLIASSLLFSNALLAQFSAIKMPMAPGVRKATATVNLNGLSTTQAKVSVVYGTDSMAVVNAFNMQRRDPSKYFESPATLTAGANGTANATVIFPHKDKAAGRRERVFNPGTKLFYAWARTNTPAGASSELTLNSPVRSFTMPRPLTIAYLGDSYASGEGAKGQAWLNEACHRSANSGGELAIRKLKRERTDIEIDYINTTCSGARLIDFYAVAQPIEPGKPGTKQGLQVDLVDAWLNRNGYDALDILLADGGGNDVGFANVVTAGLLSFFQNVRDDQTLMTTARNALNKLPDNFSLFKLYLESKMEVGRVIWFNYPNPMTGNPIGNGRHDANLCKQDHIRAGNPLDCWGVLENQMDNTDWQFVHDNIFLVLNQKVREAATTHGWDLVDVSSRALRNGICNCEGYFNTVGQSLASQGDQNGTMHPNATGFREIYRDPLYTQLNTSIDRVQKDYIADAKARAIEAAKQKARAQMAFKARMNQLTQMVSEQNQFSSQIKKLQLLKPQPALTPKSLKQ</sequence>
<protein>
    <recommendedName>
        <fullName evidence="4">GDSL-like lipase/acylhydrolase family protein</fullName>
    </recommendedName>
</protein>
<proteinExistence type="predicted"/>
<dbReference type="PANTHER" id="PTHR37981">
    <property type="entry name" value="LIPASE 2"/>
    <property type="match status" value="1"/>
</dbReference>
<evidence type="ECO:0000313" key="2">
    <source>
        <dbReference type="EMBL" id="MCF1714165.1"/>
    </source>
</evidence>
<dbReference type="Gene3D" id="3.40.50.1110">
    <property type="entry name" value="SGNH hydrolase"/>
    <property type="match status" value="1"/>
</dbReference>
<gene>
    <name evidence="2" type="ORF">L0U88_05955</name>
</gene>
<comment type="caution">
    <text evidence="2">The sequence shown here is derived from an EMBL/GenBank/DDBJ whole genome shotgun (WGS) entry which is preliminary data.</text>
</comment>
<evidence type="ECO:0008006" key="4">
    <source>
        <dbReference type="Google" id="ProtNLM"/>
    </source>
</evidence>
<keyword evidence="3" id="KW-1185">Reference proteome</keyword>
<dbReference type="InterPro" id="IPR037460">
    <property type="entry name" value="SEST-like"/>
</dbReference>
<dbReference type="EMBL" id="JAKEVY010000001">
    <property type="protein sequence ID" value="MCF1714165.1"/>
    <property type="molecule type" value="Genomic_DNA"/>
</dbReference>
<organism evidence="2 3">
    <name type="scientific">Flavihumibacter fluminis</name>
    <dbReference type="NCBI Taxonomy" id="2909236"/>
    <lineage>
        <taxon>Bacteria</taxon>
        <taxon>Pseudomonadati</taxon>
        <taxon>Bacteroidota</taxon>
        <taxon>Chitinophagia</taxon>
        <taxon>Chitinophagales</taxon>
        <taxon>Chitinophagaceae</taxon>
        <taxon>Flavihumibacter</taxon>
    </lineage>
</organism>
<dbReference type="SUPFAM" id="SSF52266">
    <property type="entry name" value="SGNH hydrolase"/>
    <property type="match status" value="1"/>
</dbReference>